<keyword evidence="4" id="KW-0560">Oxidoreductase</keyword>
<evidence type="ECO:0000256" key="9">
    <source>
        <dbReference type="ARBA" id="ARBA00046335"/>
    </source>
</evidence>
<comment type="cofactor">
    <cofactor evidence="1">
        <name>[4Fe-4S] cluster</name>
        <dbReference type="ChEBI" id="CHEBI:49883"/>
    </cofactor>
</comment>
<gene>
    <name evidence="12" type="ORF">HU200_048123</name>
</gene>
<dbReference type="EC" id="1.17.7.4" evidence="10"/>
<feature type="compositionally biased region" description="Low complexity" evidence="11">
    <location>
        <begin position="28"/>
        <end position="51"/>
    </location>
</feature>
<name>A0A835AT57_9POAL</name>
<keyword evidence="6" id="KW-0411">Iron-sulfur</keyword>
<evidence type="ECO:0000256" key="2">
    <source>
        <dbReference type="ARBA" id="ARBA00022485"/>
    </source>
</evidence>
<dbReference type="PANTHER" id="PTHR31619:SF5">
    <property type="entry name" value="4-HYDROXY-3-METHYLBUT-2-ENYL DIPHOSPHATE REDUCTASE, CHLOROPLASTIC"/>
    <property type="match status" value="1"/>
</dbReference>
<evidence type="ECO:0000256" key="6">
    <source>
        <dbReference type="ARBA" id="ARBA00023014"/>
    </source>
</evidence>
<dbReference type="NCBIfam" id="NF009911">
    <property type="entry name" value="PRK13371.1"/>
    <property type="match status" value="1"/>
</dbReference>
<dbReference type="Gene3D" id="3.40.1010.20">
    <property type="entry name" value="4-hydroxy-3-methylbut-2-enyl diphosphate reductase, catalytic domain"/>
    <property type="match status" value="2"/>
</dbReference>
<feature type="region of interest" description="Disordered" evidence="11">
    <location>
        <begin position="1"/>
        <end position="51"/>
    </location>
</feature>
<evidence type="ECO:0000256" key="3">
    <source>
        <dbReference type="ARBA" id="ARBA00022723"/>
    </source>
</evidence>
<dbReference type="GO" id="GO:0050992">
    <property type="term" value="P:dimethylallyl diphosphate biosynthetic process"/>
    <property type="evidence" value="ECO:0007669"/>
    <property type="project" value="InterPro"/>
</dbReference>
<dbReference type="HAMAP" id="MF_00191">
    <property type="entry name" value="IspH"/>
    <property type="match status" value="1"/>
</dbReference>
<comment type="pathway">
    <text evidence="8">Isoprenoid biosynthesis; dimethylallyl diphosphate biosynthesis; dimethylallyl diphosphate from (2E)-4-hydroxy-3-methylbutenyl diphosphate: step 1/1.</text>
</comment>
<sequence>MATITTHLRSGSALLSPAAGRRARARRAPSSVSVRCDASPPAGSSSSAAAASLDPDFDKKAFRHNLTRSDNYNRKGFGYKKETLELMSQEYTSDVIKTLKENGNQHTWGPVTVKLAEAYGFCWGVERAVQIAYEARKQFPEERIWLTNEIIHNPTVNKRLDDMGVEIIPVDAGIKDFNVVEKGDVVVLPAFGAAVEEMYTLNEKKVQIVDTTCPWVSKVWNMVEKHKKSEYTSIIHGKYSHEETVATASFAGKYIIVKNIAEVHLMNLHFVLLKLSIEGSKAKKNKMSSTKFKKAVSPGFDPDVDLDKVGIANQTTMLKGETEEIGKLVERTMMQKYGVENVNDHFIAFNTICDATQERQDAMYQLVKEKVDLILVVGGWNSSNTSHLQEIGELSGIPSYWIDSEQRIGPGNRISYKLNHGELVEKENWLPEGPITIGVTSGASTPDKVVEDALQKVFEIKRQEILQAA</sequence>
<keyword evidence="2" id="KW-0004">4Fe-4S</keyword>
<evidence type="ECO:0000256" key="10">
    <source>
        <dbReference type="ARBA" id="ARBA00047177"/>
    </source>
</evidence>
<dbReference type="PANTHER" id="PTHR31619">
    <property type="entry name" value="4-HYDROXY-3-METHYLBUT-2-ENYL DIPHOSPHATE REDUCTASE, CHLOROPLASTIC"/>
    <property type="match status" value="1"/>
</dbReference>
<dbReference type="InterPro" id="IPR003451">
    <property type="entry name" value="LytB/IspH"/>
</dbReference>
<keyword evidence="5" id="KW-0408">Iron</keyword>
<dbReference type="GO" id="GO:0051539">
    <property type="term" value="F:4 iron, 4 sulfur cluster binding"/>
    <property type="evidence" value="ECO:0007669"/>
    <property type="project" value="UniProtKB-KW"/>
</dbReference>
<evidence type="ECO:0000256" key="4">
    <source>
        <dbReference type="ARBA" id="ARBA00023002"/>
    </source>
</evidence>
<evidence type="ECO:0000256" key="1">
    <source>
        <dbReference type="ARBA" id="ARBA00001966"/>
    </source>
</evidence>
<dbReference type="CDD" id="cd13944">
    <property type="entry name" value="lytB_ispH"/>
    <property type="match status" value="1"/>
</dbReference>
<dbReference type="AlphaFoldDB" id="A0A835AT57"/>
<dbReference type="Proteomes" id="UP000636709">
    <property type="component" value="Unassembled WGS sequence"/>
</dbReference>
<dbReference type="Pfam" id="PF02401">
    <property type="entry name" value="LYTB"/>
    <property type="match status" value="1"/>
</dbReference>
<evidence type="ECO:0000313" key="12">
    <source>
        <dbReference type="EMBL" id="KAF8674300.1"/>
    </source>
</evidence>
<dbReference type="GO" id="GO:0051745">
    <property type="term" value="F:4-hydroxy-3-methylbut-2-enyl diphosphate reductase activity"/>
    <property type="evidence" value="ECO:0007669"/>
    <property type="project" value="UniProtKB-EC"/>
</dbReference>
<dbReference type="Gene3D" id="3.40.50.11270">
    <property type="match status" value="1"/>
</dbReference>
<evidence type="ECO:0000256" key="5">
    <source>
        <dbReference type="ARBA" id="ARBA00023004"/>
    </source>
</evidence>
<comment type="caution">
    <text evidence="12">The sequence shown here is derived from an EMBL/GenBank/DDBJ whole genome shotgun (WGS) entry which is preliminary data.</text>
</comment>
<protein>
    <recommendedName>
        <fullName evidence="10">4-hydroxy-3-methylbut-2-enyl diphosphate reductase</fullName>
        <ecNumber evidence="10">1.17.7.4</ecNumber>
    </recommendedName>
</protein>
<proteinExistence type="inferred from homology"/>
<dbReference type="EMBL" id="JACEFO010002197">
    <property type="protein sequence ID" value="KAF8674300.1"/>
    <property type="molecule type" value="Genomic_DNA"/>
</dbReference>
<accession>A0A835AT57</accession>
<organism evidence="12 13">
    <name type="scientific">Digitaria exilis</name>
    <dbReference type="NCBI Taxonomy" id="1010633"/>
    <lineage>
        <taxon>Eukaryota</taxon>
        <taxon>Viridiplantae</taxon>
        <taxon>Streptophyta</taxon>
        <taxon>Embryophyta</taxon>
        <taxon>Tracheophyta</taxon>
        <taxon>Spermatophyta</taxon>
        <taxon>Magnoliopsida</taxon>
        <taxon>Liliopsida</taxon>
        <taxon>Poales</taxon>
        <taxon>Poaceae</taxon>
        <taxon>PACMAD clade</taxon>
        <taxon>Panicoideae</taxon>
        <taxon>Panicodae</taxon>
        <taxon>Paniceae</taxon>
        <taxon>Anthephorinae</taxon>
        <taxon>Digitaria</taxon>
    </lineage>
</organism>
<dbReference type="GO" id="GO:0019288">
    <property type="term" value="P:isopentenyl diphosphate biosynthetic process, methylerythritol 4-phosphate pathway"/>
    <property type="evidence" value="ECO:0007669"/>
    <property type="project" value="InterPro"/>
</dbReference>
<dbReference type="GO" id="GO:0046872">
    <property type="term" value="F:metal ion binding"/>
    <property type="evidence" value="ECO:0007669"/>
    <property type="project" value="UniProtKB-KW"/>
</dbReference>
<evidence type="ECO:0000256" key="7">
    <source>
        <dbReference type="ARBA" id="ARBA00046313"/>
    </source>
</evidence>
<dbReference type="NCBIfam" id="TIGR00216">
    <property type="entry name" value="ispH_lytB"/>
    <property type="match status" value="1"/>
</dbReference>
<keyword evidence="3" id="KW-0479">Metal-binding</keyword>
<evidence type="ECO:0000256" key="11">
    <source>
        <dbReference type="SAM" id="MobiDB-lite"/>
    </source>
</evidence>
<comment type="pathway">
    <text evidence="7">Isoprenoid biosynthesis; isopentenyl diphosphate biosynthesis via DXP pathway; isopentenyl diphosphate from 1-deoxy-D-xylulose 5-phosphate: step 6/6.</text>
</comment>
<keyword evidence="13" id="KW-1185">Reference proteome</keyword>
<reference evidence="12" key="1">
    <citation type="submission" date="2020-07" db="EMBL/GenBank/DDBJ databases">
        <title>Genome sequence and genetic diversity analysis of an under-domesticated orphan crop, white fonio (Digitaria exilis).</title>
        <authorList>
            <person name="Bennetzen J.L."/>
            <person name="Chen S."/>
            <person name="Ma X."/>
            <person name="Wang X."/>
            <person name="Yssel A.E.J."/>
            <person name="Chaluvadi S.R."/>
            <person name="Johnson M."/>
            <person name="Gangashetty P."/>
            <person name="Hamidou F."/>
            <person name="Sanogo M.D."/>
            <person name="Zwaenepoel A."/>
            <person name="Wallace J."/>
            <person name="Van De Peer Y."/>
            <person name="Van Deynze A."/>
        </authorList>
    </citation>
    <scope>NUCLEOTIDE SEQUENCE</scope>
    <source>
        <tissue evidence="12">Leaves</tissue>
    </source>
</reference>
<comment type="similarity">
    <text evidence="9">Belongs to the IspH family.</text>
</comment>
<evidence type="ECO:0000313" key="13">
    <source>
        <dbReference type="Proteomes" id="UP000636709"/>
    </source>
</evidence>
<dbReference type="OrthoDB" id="1698201at2759"/>
<evidence type="ECO:0000256" key="8">
    <source>
        <dbReference type="ARBA" id="ARBA00046314"/>
    </source>
</evidence>